<dbReference type="InterPro" id="IPR001895">
    <property type="entry name" value="RASGEF_cat_dom"/>
</dbReference>
<dbReference type="GeneID" id="13285018"/>
<keyword evidence="10" id="KW-1185">Reference proteome</keyword>
<dbReference type="VEuPathDB" id="FungiDB:LEMA_P046590.1"/>
<dbReference type="SUPFAM" id="SSF48366">
    <property type="entry name" value="Ras GEF"/>
    <property type="match status" value="1"/>
</dbReference>
<dbReference type="GO" id="GO:0005886">
    <property type="term" value="C:plasma membrane"/>
    <property type="evidence" value="ECO:0007669"/>
    <property type="project" value="TreeGrafter"/>
</dbReference>
<dbReference type="eggNOG" id="KOG3417">
    <property type="taxonomic scope" value="Eukaryota"/>
</dbReference>
<evidence type="ECO:0000313" key="9">
    <source>
        <dbReference type="EMBL" id="CBX91953.1"/>
    </source>
</evidence>
<dbReference type="PROSITE" id="PS50212">
    <property type="entry name" value="RASGEF_NTER"/>
    <property type="match status" value="1"/>
</dbReference>
<dbReference type="PROSITE" id="PS50009">
    <property type="entry name" value="RASGEF_CAT"/>
    <property type="match status" value="1"/>
</dbReference>
<feature type="region of interest" description="Disordered" evidence="5">
    <location>
        <begin position="1"/>
        <end position="80"/>
    </location>
</feature>
<dbReference type="OMA" id="EEVWERD"/>
<name>E5R4I5_LEPMJ</name>
<dbReference type="Pfam" id="PF00617">
    <property type="entry name" value="RasGEF"/>
    <property type="match status" value="1"/>
</dbReference>
<dbReference type="SMART" id="SM00147">
    <property type="entry name" value="RasGEF"/>
    <property type="match status" value="1"/>
</dbReference>
<dbReference type="Gene3D" id="2.30.30.40">
    <property type="entry name" value="SH3 Domains"/>
    <property type="match status" value="1"/>
</dbReference>
<dbReference type="SMART" id="SM00229">
    <property type="entry name" value="RasGEFN"/>
    <property type="match status" value="1"/>
</dbReference>
<feature type="region of interest" description="Disordered" evidence="5">
    <location>
        <begin position="298"/>
        <end position="351"/>
    </location>
</feature>
<feature type="region of interest" description="Disordered" evidence="5">
    <location>
        <begin position="716"/>
        <end position="742"/>
    </location>
</feature>
<dbReference type="PANTHER" id="PTHR23113">
    <property type="entry name" value="GUANINE NUCLEOTIDE EXCHANGE FACTOR"/>
    <property type="match status" value="1"/>
</dbReference>
<dbReference type="AlphaFoldDB" id="E5R4I5"/>
<feature type="compositionally biased region" description="Polar residues" evidence="5">
    <location>
        <begin position="1206"/>
        <end position="1226"/>
    </location>
</feature>
<dbReference type="STRING" id="985895.E5R4I5"/>
<dbReference type="GO" id="GO:0005085">
    <property type="term" value="F:guanyl-nucleotide exchange factor activity"/>
    <property type="evidence" value="ECO:0007669"/>
    <property type="project" value="UniProtKB-KW"/>
</dbReference>
<dbReference type="Gene3D" id="1.10.840.10">
    <property type="entry name" value="Ras guanine-nucleotide exchange factors catalytic domain"/>
    <property type="match status" value="1"/>
</dbReference>
<dbReference type="InterPro" id="IPR036964">
    <property type="entry name" value="RASGEF_cat_dom_sf"/>
</dbReference>
<organism evidence="10">
    <name type="scientific">Leptosphaeria maculans (strain JN3 / isolate v23.1.3 / race Av1-4-5-6-7-8)</name>
    <name type="common">Blackleg fungus</name>
    <name type="synonym">Phoma lingam</name>
    <dbReference type="NCBI Taxonomy" id="985895"/>
    <lineage>
        <taxon>Eukaryota</taxon>
        <taxon>Fungi</taxon>
        <taxon>Dikarya</taxon>
        <taxon>Ascomycota</taxon>
        <taxon>Pezizomycotina</taxon>
        <taxon>Dothideomycetes</taxon>
        <taxon>Pleosporomycetidae</taxon>
        <taxon>Pleosporales</taxon>
        <taxon>Pleosporineae</taxon>
        <taxon>Leptosphaeriaceae</taxon>
        <taxon>Plenodomus</taxon>
        <taxon>Plenodomus lingam/Leptosphaeria maculans species complex</taxon>
    </lineage>
</organism>
<evidence type="ECO:0000259" key="6">
    <source>
        <dbReference type="PROSITE" id="PS50002"/>
    </source>
</evidence>
<evidence type="ECO:0000256" key="5">
    <source>
        <dbReference type="SAM" id="MobiDB-lite"/>
    </source>
</evidence>
<evidence type="ECO:0000259" key="7">
    <source>
        <dbReference type="PROSITE" id="PS50009"/>
    </source>
</evidence>
<dbReference type="PROSITE" id="PS50002">
    <property type="entry name" value="SH3"/>
    <property type="match status" value="1"/>
</dbReference>
<feature type="compositionally biased region" description="Polar residues" evidence="5">
    <location>
        <begin position="613"/>
        <end position="630"/>
    </location>
</feature>
<feature type="region of interest" description="Disordered" evidence="5">
    <location>
        <begin position="562"/>
        <end position="632"/>
    </location>
</feature>
<sequence length="1248" mass="137029">MSSHTHTQDRALDQEVTERRSSAQVAPLNIQKSPNKSRTAVFGHTRQSSSRGNRSSRSHSQTQISPPLTPTTSSEAALRHQQPAQPVFHNYLRAFYHYSPTSTVSSSTDESSITVAIKQGDVILVHSVHPNGWADGTLLASGARGWLPTNYCEPYDHPTIHNLLTALTHLWDLVRDGENGDLAAFTRQDYVRGMIAGIRVFLERTECLSRESRLIVEHVGLRRMRKGLLGDLSTLVKTAKNLQETLQSNEAPMPVFEHMDDLVLKSFKLVTRAVRFLDIWATDAVSLSLFELGVTDTTRPMTPPADSAEAAVEPPTTTTTRQQGDDGLSTNDAGSPVTQGPLPGQEDWYTATHQPNRNLNRLSVAFSLPSETDCSLQSPTIFSHPQKRISVTHRLSYTSRSQSLQKGILASERLSAAQDSFLGNIGSFIGLHLQSRSSEELATITRQSVVTCRSLLTVVEEVWERDSRRSQPLAQARDAMFERLTELVQATKDMFDVVDAEVGGDVVEPESGKQLVTAATSCVRAAGDCVAKARVVIERIGDFEFEQVGLGFADEVYQQLNPASQQADERPASPRPAETFMETNKPLPPPPTEEHDCPPPLTLSDSKPLPDVPQQSSPVEETTISMQPTPSAVIVESPTAASFRSSKSSMPTLHAVTAPVLPPPTASEMLDSPMSTTHESFASSTKTDSVNVSVTDSSSNYHFSMREGTGSVISHTSTRATTPEHSPSKKQSSQTLMSSFGSSSELQSMASEDIAAGEEHLLETTYVHELIYNKDGQISGGSLPALVEQLTTHESTPDVVFVTAFYLTFRLFTTPLELTQTLIDRFDYIGDSPAVGVPVRLRVYNVFKGWLESHWSGESDAVALGLILSFATGRLRTAMPAAGKRLAELTSKVTEVRAGALVPRLVCSIGKSGASHSVFTSADNNVPSPTITKSQLNALRASKEGKAQCSILDFDPLELARQFTIIESRLFCAIQPEELLALEWTKKCDSKAHNVKAMSTLSTDLANLVADTILQLEDAKKRAVIIKQWIKVAGKCLELHNYDSLMAIICSLNSSMVMRLKRTWELVSAKTKARLEELKAITDVGRNYAVLRQRLQNHVAPCIPFVGIYLTDLTFIDVGNGTTRQLPGDSGREAVSVINFDKHMKTAKIIGQLQSFQVPYRLAAIPEMQDWMESQIQRVRCSDQANVTSYYRRSLLLEPREPQHPTRGSPSIDNSAQSTFSSADSRNNSKDKFDFLSFNFTTNNVKGS</sequence>
<dbReference type="RefSeq" id="XP_003835318.1">
    <property type="nucleotide sequence ID" value="XM_003835270.1"/>
</dbReference>
<evidence type="ECO:0000256" key="4">
    <source>
        <dbReference type="PROSITE-ProRule" id="PRU00192"/>
    </source>
</evidence>
<keyword evidence="2 3" id="KW-0344">Guanine-nucleotide releasing factor</keyword>
<dbReference type="Gene3D" id="1.20.870.10">
    <property type="entry name" value="Son of sevenless (SoS) protein Chain: S domain 1"/>
    <property type="match status" value="1"/>
</dbReference>
<feature type="region of interest" description="Disordered" evidence="5">
    <location>
        <begin position="1197"/>
        <end position="1230"/>
    </location>
</feature>
<dbReference type="PROSITE" id="PS00720">
    <property type="entry name" value="RASGEF"/>
    <property type="match status" value="1"/>
</dbReference>
<protein>
    <submittedName>
        <fullName evidence="9">Similar to ras guanine-nucleotide exchange protein</fullName>
    </submittedName>
</protein>
<dbReference type="InParanoid" id="E5R4I5"/>
<dbReference type="GO" id="GO:0007265">
    <property type="term" value="P:Ras protein signal transduction"/>
    <property type="evidence" value="ECO:0007669"/>
    <property type="project" value="TreeGrafter"/>
</dbReference>
<dbReference type="InterPro" id="IPR023578">
    <property type="entry name" value="Ras_GEF_dom_sf"/>
</dbReference>
<feature type="domain" description="Ras-GEF" evidence="7">
    <location>
        <begin position="955"/>
        <end position="1200"/>
    </location>
</feature>
<dbReference type="PANTHER" id="PTHR23113:SF354">
    <property type="entry name" value="BUD SITE SELECTION PROTEIN 5"/>
    <property type="match status" value="1"/>
</dbReference>
<dbReference type="InterPro" id="IPR008937">
    <property type="entry name" value="Ras-like_GEF"/>
</dbReference>
<dbReference type="SUPFAM" id="SSF50044">
    <property type="entry name" value="SH3-domain"/>
    <property type="match status" value="1"/>
</dbReference>
<feature type="domain" description="SH3" evidence="6">
    <location>
        <begin position="87"/>
        <end position="157"/>
    </location>
</feature>
<feature type="compositionally biased region" description="Polar residues" evidence="5">
    <location>
        <begin position="61"/>
        <end position="75"/>
    </location>
</feature>
<dbReference type="InterPro" id="IPR019804">
    <property type="entry name" value="Ras_G-nucl-exch_fac_CS"/>
</dbReference>
<dbReference type="OrthoDB" id="546434at2759"/>
<dbReference type="InterPro" id="IPR001452">
    <property type="entry name" value="SH3_domain"/>
</dbReference>
<dbReference type="InterPro" id="IPR036028">
    <property type="entry name" value="SH3-like_dom_sf"/>
</dbReference>
<feature type="compositionally biased region" description="Basic and acidic residues" evidence="5">
    <location>
        <begin position="1"/>
        <end position="21"/>
    </location>
</feature>
<evidence type="ECO:0000256" key="2">
    <source>
        <dbReference type="ARBA" id="ARBA00022658"/>
    </source>
</evidence>
<reference evidence="10" key="1">
    <citation type="journal article" date="2011" name="Nat. Commun.">
        <title>Effector diversification within compartments of the Leptosphaeria maculans genome affected by Repeat-Induced Point mutations.</title>
        <authorList>
            <person name="Rouxel T."/>
            <person name="Grandaubert J."/>
            <person name="Hane J.K."/>
            <person name="Hoede C."/>
            <person name="van de Wouw A.P."/>
            <person name="Couloux A."/>
            <person name="Dominguez V."/>
            <person name="Anthouard V."/>
            <person name="Bally P."/>
            <person name="Bourras S."/>
            <person name="Cozijnsen A.J."/>
            <person name="Ciuffetti L.M."/>
            <person name="Degrave A."/>
            <person name="Dilmaghani A."/>
            <person name="Duret L."/>
            <person name="Fudal I."/>
            <person name="Goodwin S.B."/>
            <person name="Gout L."/>
            <person name="Glaser N."/>
            <person name="Linglin J."/>
            <person name="Kema G.H.J."/>
            <person name="Lapalu N."/>
            <person name="Lawrence C.B."/>
            <person name="May K."/>
            <person name="Meyer M."/>
            <person name="Ollivier B."/>
            <person name="Poulain J."/>
            <person name="Schoch C.L."/>
            <person name="Simon A."/>
            <person name="Spatafora J.W."/>
            <person name="Stachowiak A."/>
            <person name="Turgeon B.G."/>
            <person name="Tyler B.M."/>
            <person name="Vincent D."/>
            <person name="Weissenbach J."/>
            <person name="Amselem J."/>
            <person name="Quesneville H."/>
            <person name="Oliver R.P."/>
            <person name="Wincker P."/>
            <person name="Balesdent M.-H."/>
            <person name="Howlett B.J."/>
        </authorList>
    </citation>
    <scope>NUCLEOTIDE SEQUENCE [LARGE SCALE GENOMIC DNA]</scope>
    <source>
        <strain evidence="10">JN3 / isolate v23.1.3 / race Av1-4-5-6-7-8</strain>
    </source>
</reference>
<dbReference type="HOGENOM" id="CLU_002116_1_0_1"/>
<keyword evidence="1 4" id="KW-0728">SH3 domain</keyword>
<evidence type="ECO:0000259" key="8">
    <source>
        <dbReference type="PROSITE" id="PS50212"/>
    </source>
</evidence>
<dbReference type="CDD" id="cd00155">
    <property type="entry name" value="RasGEF"/>
    <property type="match status" value="1"/>
</dbReference>
<proteinExistence type="predicted"/>
<evidence type="ECO:0000256" key="3">
    <source>
        <dbReference type="PROSITE-ProRule" id="PRU00168"/>
    </source>
</evidence>
<dbReference type="SMART" id="SM00326">
    <property type="entry name" value="SH3"/>
    <property type="match status" value="1"/>
</dbReference>
<dbReference type="Proteomes" id="UP000002668">
    <property type="component" value="Genome"/>
</dbReference>
<dbReference type="CDD" id="cd06224">
    <property type="entry name" value="REM"/>
    <property type="match status" value="1"/>
</dbReference>
<feature type="compositionally biased region" description="Polar residues" evidence="5">
    <location>
        <begin position="328"/>
        <end position="338"/>
    </location>
</feature>
<evidence type="ECO:0000313" key="10">
    <source>
        <dbReference type="Proteomes" id="UP000002668"/>
    </source>
</evidence>
<dbReference type="EMBL" id="FP929083">
    <property type="protein sequence ID" value="CBX91953.1"/>
    <property type="molecule type" value="Genomic_DNA"/>
</dbReference>
<dbReference type="InterPro" id="IPR000651">
    <property type="entry name" value="Ras-like_Gua-exchang_fac_N"/>
</dbReference>
<evidence type="ECO:0000256" key="1">
    <source>
        <dbReference type="ARBA" id="ARBA00022443"/>
    </source>
</evidence>
<dbReference type="Pfam" id="PF00618">
    <property type="entry name" value="RasGEF_N"/>
    <property type="match status" value="1"/>
</dbReference>
<feature type="compositionally biased region" description="Low complexity" evidence="5">
    <location>
        <begin position="46"/>
        <end position="60"/>
    </location>
</feature>
<accession>E5R4I5</accession>
<feature type="domain" description="N-terminal Ras-GEF" evidence="8">
    <location>
        <begin position="774"/>
        <end position="894"/>
    </location>
</feature>
<gene>
    <name evidence="9" type="ORF">LEMA_P046590.1</name>
</gene>